<proteinExistence type="inferred from homology"/>
<sequence length="287" mass="31105">MDESSFLLGRSSPGQVARKRHSLSNKRRLAAVVAVVMAVSLAAALIVLALPRAWPSPSYPDERNEFSDLAARKGEFKSEPATRNEKVLVELFVMSRCPDAVKVEDVFSNVVPSVHSIMDVQLNFIAALNPNATYGAQCEHGDAECRGNIDELCALKHRPDLPSFWRFLSCLNSHFDDIGRDSDLSLKCANSAGLDTAAFLACCSQSEGRSLLKQSVENALFAGVARSATVFINGKLRCVEDGGWRDCPGGHTPSDFIRDICMAYKGSTPRPSICAQYKPVAPVGADI</sequence>
<keyword evidence="4" id="KW-0732">Signal</keyword>
<dbReference type="PANTHER" id="PTHR13234">
    <property type="entry name" value="GAMMA-INTERFERON INDUCIBLE LYSOSOMAL THIOL REDUCTASE GILT"/>
    <property type="match status" value="1"/>
</dbReference>
<dbReference type="GO" id="GO:0005576">
    <property type="term" value="C:extracellular region"/>
    <property type="evidence" value="ECO:0007669"/>
    <property type="project" value="UniProtKB-SubCell"/>
</dbReference>
<protein>
    <recommendedName>
        <fullName evidence="10">Gamma interferon inducible lysosomal thiol reductase</fullName>
    </recommendedName>
</protein>
<name>A0A9W8BNM9_9FUNG</name>
<evidence type="ECO:0000256" key="7">
    <source>
        <dbReference type="SAM" id="Phobius"/>
    </source>
</evidence>
<keyword evidence="3" id="KW-0964">Secreted</keyword>
<evidence type="ECO:0000256" key="4">
    <source>
        <dbReference type="ARBA" id="ARBA00022729"/>
    </source>
</evidence>
<comment type="similarity">
    <text evidence="2">Belongs to the GILT family.</text>
</comment>
<keyword evidence="5" id="KW-0325">Glycoprotein</keyword>
<dbReference type="OrthoDB" id="958254at2759"/>
<keyword evidence="7" id="KW-0812">Transmembrane</keyword>
<keyword evidence="9" id="KW-1185">Reference proteome</keyword>
<evidence type="ECO:0008006" key="10">
    <source>
        <dbReference type="Google" id="ProtNLM"/>
    </source>
</evidence>
<comment type="caution">
    <text evidence="8">The sequence shown here is derived from an EMBL/GenBank/DDBJ whole genome shotgun (WGS) entry which is preliminary data.</text>
</comment>
<dbReference type="Pfam" id="PF03227">
    <property type="entry name" value="GILT"/>
    <property type="match status" value="1"/>
</dbReference>
<dbReference type="AlphaFoldDB" id="A0A9W8BNM9"/>
<evidence type="ECO:0000256" key="1">
    <source>
        <dbReference type="ARBA" id="ARBA00004613"/>
    </source>
</evidence>
<dbReference type="InterPro" id="IPR004911">
    <property type="entry name" value="Interferon-induced_GILT"/>
</dbReference>
<dbReference type="SUPFAM" id="SSF52833">
    <property type="entry name" value="Thioredoxin-like"/>
    <property type="match status" value="1"/>
</dbReference>
<evidence type="ECO:0000313" key="9">
    <source>
        <dbReference type="Proteomes" id="UP001150907"/>
    </source>
</evidence>
<evidence type="ECO:0000256" key="6">
    <source>
        <dbReference type="SAM" id="MobiDB-lite"/>
    </source>
</evidence>
<keyword evidence="7" id="KW-1133">Transmembrane helix</keyword>
<organism evidence="8 9">
    <name type="scientific">Coemansia thaxteri</name>
    <dbReference type="NCBI Taxonomy" id="2663907"/>
    <lineage>
        <taxon>Eukaryota</taxon>
        <taxon>Fungi</taxon>
        <taxon>Fungi incertae sedis</taxon>
        <taxon>Zoopagomycota</taxon>
        <taxon>Kickxellomycotina</taxon>
        <taxon>Kickxellomycetes</taxon>
        <taxon>Kickxellales</taxon>
        <taxon>Kickxellaceae</taxon>
        <taxon>Coemansia</taxon>
    </lineage>
</organism>
<evidence type="ECO:0000313" key="8">
    <source>
        <dbReference type="EMBL" id="KAJ2007813.1"/>
    </source>
</evidence>
<dbReference type="PANTHER" id="PTHR13234:SF8">
    <property type="entry name" value="GAMMA-INTERFERON-INDUCIBLE LYSOSOMAL THIOL REDUCTASE"/>
    <property type="match status" value="1"/>
</dbReference>
<feature type="region of interest" description="Disordered" evidence="6">
    <location>
        <begin position="1"/>
        <end position="20"/>
    </location>
</feature>
<comment type="subcellular location">
    <subcellularLocation>
        <location evidence="1">Secreted</location>
    </subcellularLocation>
</comment>
<dbReference type="Gene3D" id="3.40.30.10">
    <property type="entry name" value="Glutaredoxin"/>
    <property type="match status" value="1"/>
</dbReference>
<keyword evidence="7" id="KW-0472">Membrane</keyword>
<gene>
    <name evidence="8" type="ORF">H4R26_000543</name>
</gene>
<evidence type="ECO:0000256" key="3">
    <source>
        <dbReference type="ARBA" id="ARBA00022525"/>
    </source>
</evidence>
<reference evidence="8" key="1">
    <citation type="submission" date="2022-07" db="EMBL/GenBank/DDBJ databases">
        <title>Phylogenomic reconstructions and comparative analyses of Kickxellomycotina fungi.</title>
        <authorList>
            <person name="Reynolds N.K."/>
            <person name="Stajich J.E."/>
            <person name="Barry K."/>
            <person name="Grigoriev I.V."/>
            <person name="Crous P."/>
            <person name="Smith M.E."/>
        </authorList>
    </citation>
    <scope>NUCLEOTIDE SEQUENCE</scope>
    <source>
        <strain evidence="8">IMI 214461</strain>
    </source>
</reference>
<evidence type="ECO:0000256" key="5">
    <source>
        <dbReference type="ARBA" id="ARBA00023180"/>
    </source>
</evidence>
<accession>A0A9W8BNM9</accession>
<dbReference type="Proteomes" id="UP001150907">
    <property type="component" value="Unassembled WGS sequence"/>
</dbReference>
<evidence type="ECO:0000256" key="2">
    <source>
        <dbReference type="ARBA" id="ARBA00005679"/>
    </source>
</evidence>
<dbReference type="GO" id="GO:0016671">
    <property type="term" value="F:oxidoreductase activity, acting on a sulfur group of donors, disulfide as acceptor"/>
    <property type="evidence" value="ECO:0007669"/>
    <property type="project" value="InterPro"/>
</dbReference>
<feature type="transmembrane region" description="Helical" evidence="7">
    <location>
        <begin position="29"/>
        <end position="50"/>
    </location>
</feature>
<dbReference type="InterPro" id="IPR036249">
    <property type="entry name" value="Thioredoxin-like_sf"/>
</dbReference>
<dbReference type="EMBL" id="JANBQF010000017">
    <property type="protein sequence ID" value="KAJ2007813.1"/>
    <property type="molecule type" value="Genomic_DNA"/>
</dbReference>